<dbReference type="PANTHER" id="PTHR22642">
    <property type="entry name" value="IMIDAZOLONEPROPIONASE"/>
    <property type="match status" value="1"/>
</dbReference>
<dbReference type="Pfam" id="PF07969">
    <property type="entry name" value="Amidohydro_3"/>
    <property type="match status" value="1"/>
</dbReference>
<name>A0ABP9TJH6_9MICC</name>
<comment type="caution">
    <text evidence="2">The sequence shown here is derived from an EMBL/GenBank/DDBJ whole genome shotgun (WGS) entry which is preliminary data.</text>
</comment>
<sequence>MYATTILANATVLTVDAGFGTAEAIAFTDGKILAVGSSIQVMALAGPDTEVRDLAGATVLPGFIEAHGHPTAEMNFIGPDAIDIRASLCSNAEVVMEKLRTAISEAENAGEGAWVAAFGWDPLLLPELPRISGAWLSELSPTVPLSVMHYSAHSAWANDAALLALGLDRNTQDPGASQYLRDEAGELTGEALEIPAVMNFMGPKMNAGAEKFSTFLDFELHRMASAGVTTTGDLAFHPDSYALMNEYQRTFEPPVRIRSYEMSGIREEIPAPGTDPLMGEATQMFRPTGVKVWTDGSPWVGNIETSFGYEDSTETEAIGVSAGHQGCSNYTEEQLLAICRQHYANGWQMACHVHGDIAVDTVLSVFEQVIGEFPRVDSRLRMEHCGSITPEQVKRAWELGVGISFFVAHIHYYGDILFGLFGDHAEAWTPAGAAAEVGMRFSLHNDPPVTPESPLLNMQAAIMRQTPSGKVLGPQYRIGIRDAIKAQTIDAAWQLFSDHEVGSLEAGKLADVVILARNPLEVPSAELGDIRILETWIGGRRVPTQSPAQSLSA</sequence>
<dbReference type="SUPFAM" id="SSF51338">
    <property type="entry name" value="Composite domain of metallo-dependent hydrolases"/>
    <property type="match status" value="1"/>
</dbReference>
<dbReference type="Gene3D" id="2.30.40.10">
    <property type="entry name" value="Urease, subunit C, domain 1"/>
    <property type="match status" value="1"/>
</dbReference>
<dbReference type="Proteomes" id="UP001501257">
    <property type="component" value="Unassembled WGS sequence"/>
</dbReference>
<evidence type="ECO:0000313" key="2">
    <source>
        <dbReference type="EMBL" id="GAA5226556.1"/>
    </source>
</evidence>
<protein>
    <submittedName>
        <fullName evidence="2">Amidohydrolase</fullName>
    </submittedName>
</protein>
<dbReference type="EMBL" id="BAABLK010000022">
    <property type="protein sequence ID" value="GAA5226556.1"/>
    <property type="molecule type" value="Genomic_DNA"/>
</dbReference>
<gene>
    <name evidence="2" type="ORF">GCM10025778_10890</name>
</gene>
<evidence type="ECO:0000259" key="1">
    <source>
        <dbReference type="Pfam" id="PF07969"/>
    </source>
</evidence>
<dbReference type="PANTHER" id="PTHR22642:SF2">
    <property type="entry name" value="PROTEIN LONG AFTER FAR-RED 3"/>
    <property type="match status" value="1"/>
</dbReference>
<dbReference type="InterPro" id="IPR011059">
    <property type="entry name" value="Metal-dep_hydrolase_composite"/>
</dbReference>
<dbReference type="InterPro" id="IPR032466">
    <property type="entry name" value="Metal_Hydrolase"/>
</dbReference>
<dbReference type="CDD" id="cd01300">
    <property type="entry name" value="YtcJ_like"/>
    <property type="match status" value="1"/>
</dbReference>
<dbReference type="RefSeq" id="WP_210099614.1">
    <property type="nucleotide sequence ID" value="NZ_BAABLK010000022.1"/>
</dbReference>
<dbReference type="Gene3D" id="3.10.310.70">
    <property type="match status" value="1"/>
</dbReference>
<organism evidence="2 3">
    <name type="scientific">Paeniglutamicibacter antarcticus</name>
    <dbReference type="NCBI Taxonomy" id="494023"/>
    <lineage>
        <taxon>Bacteria</taxon>
        <taxon>Bacillati</taxon>
        <taxon>Actinomycetota</taxon>
        <taxon>Actinomycetes</taxon>
        <taxon>Micrococcales</taxon>
        <taxon>Micrococcaceae</taxon>
        <taxon>Paeniglutamicibacter</taxon>
    </lineage>
</organism>
<dbReference type="Gene3D" id="3.20.20.140">
    <property type="entry name" value="Metal-dependent hydrolases"/>
    <property type="match status" value="1"/>
</dbReference>
<keyword evidence="3" id="KW-1185">Reference proteome</keyword>
<reference evidence="3" key="1">
    <citation type="journal article" date="2019" name="Int. J. Syst. Evol. Microbiol.">
        <title>The Global Catalogue of Microorganisms (GCM) 10K type strain sequencing project: providing services to taxonomists for standard genome sequencing and annotation.</title>
        <authorList>
            <consortium name="The Broad Institute Genomics Platform"/>
            <consortium name="The Broad Institute Genome Sequencing Center for Infectious Disease"/>
            <person name="Wu L."/>
            <person name="Ma J."/>
        </authorList>
    </citation>
    <scope>NUCLEOTIDE SEQUENCE [LARGE SCALE GENOMIC DNA]</scope>
    <source>
        <strain evidence="3">JCM 18952</strain>
    </source>
</reference>
<accession>A0ABP9TJH6</accession>
<proteinExistence type="predicted"/>
<dbReference type="InterPro" id="IPR033932">
    <property type="entry name" value="YtcJ-like"/>
</dbReference>
<dbReference type="InterPro" id="IPR013108">
    <property type="entry name" value="Amidohydro_3"/>
</dbReference>
<evidence type="ECO:0000313" key="3">
    <source>
        <dbReference type="Proteomes" id="UP001501257"/>
    </source>
</evidence>
<feature type="domain" description="Amidohydrolase 3" evidence="1">
    <location>
        <begin position="50"/>
        <end position="542"/>
    </location>
</feature>
<dbReference type="SUPFAM" id="SSF51556">
    <property type="entry name" value="Metallo-dependent hydrolases"/>
    <property type="match status" value="1"/>
</dbReference>